<feature type="transmembrane region" description="Helical" evidence="1">
    <location>
        <begin position="12"/>
        <end position="37"/>
    </location>
</feature>
<comment type="caution">
    <text evidence="3">The sequence shown here is derived from an EMBL/GenBank/DDBJ whole genome shotgun (WGS) entry which is preliminary data.</text>
</comment>
<evidence type="ECO:0000313" key="4">
    <source>
        <dbReference type="Proteomes" id="UP000004358"/>
    </source>
</evidence>
<dbReference type="STRING" id="314230.DSM3645_01195"/>
<dbReference type="Pfam" id="PF07596">
    <property type="entry name" value="SBP_bac_10"/>
    <property type="match status" value="1"/>
</dbReference>
<dbReference type="AlphaFoldDB" id="A3ZMV8"/>
<protein>
    <recommendedName>
        <fullName evidence="2">DUF1559 domain-containing protein</fullName>
    </recommendedName>
</protein>
<dbReference type="NCBIfam" id="TIGR02532">
    <property type="entry name" value="IV_pilin_GFxxxE"/>
    <property type="match status" value="1"/>
</dbReference>
<evidence type="ECO:0000313" key="3">
    <source>
        <dbReference type="EMBL" id="EAQ82287.1"/>
    </source>
</evidence>
<dbReference type="Pfam" id="PF07963">
    <property type="entry name" value="N_methyl"/>
    <property type="match status" value="1"/>
</dbReference>
<dbReference type="PANTHER" id="PTHR30093">
    <property type="entry name" value="GENERAL SECRETION PATHWAY PROTEIN G"/>
    <property type="match status" value="1"/>
</dbReference>
<name>A3ZMV8_9BACT</name>
<dbReference type="InterPro" id="IPR027558">
    <property type="entry name" value="Pre_pil_HX9DG_C"/>
</dbReference>
<evidence type="ECO:0000256" key="1">
    <source>
        <dbReference type="SAM" id="Phobius"/>
    </source>
</evidence>
<dbReference type="Gene3D" id="3.30.700.10">
    <property type="entry name" value="Glycoprotein, Type 4 Pilin"/>
    <property type="match status" value="1"/>
</dbReference>
<gene>
    <name evidence="3" type="ORF">DSM3645_01195</name>
</gene>
<dbReference type="Proteomes" id="UP000004358">
    <property type="component" value="Unassembled WGS sequence"/>
</dbReference>
<keyword evidence="1" id="KW-0812">Transmembrane</keyword>
<dbReference type="HOGENOM" id="CLU_041661_0_0_0"/>
<dbReference type="PROSITE" id="PS00409">
    <property type="entry name" value="PROKAR_NTER_METHYL"/>
    <property type="match status" value="1"/>
</dbReference>
<dbReference type="InterPro" id="IPR011453">
    <property type="entry name" value="DUF1559"/>
</dbReference>
<proteinExistence type="predicted"/>
<dbReference type="InterPro" id="IPR045584">
    <property type="entry name" value="Pilin-like"/>
</dbReference>
<dbReference type="OrthoDB" id="270727at2"/>
<organism evidence="3 4">
    <name type="scientific">Blastopirellula marina DSM 3645</name>
    <dbReference type="NCBI Taxonomy" id="314230"/>
    <lineage>
        <taxon>Bacteria</taxon>
        <taxon>Pseudomonadati</taxon>
        <taxon>Planctomycetota</taxon>
        <taxon>Planctomycetia</taxon>
        <taxon>Pirellulales</taxon>
        <taxon>Pirellulaceae</taxon>
        <taxon>Blastopirellula</taxon>
    </lineage>
</organism>
<accession>A3ZMV8</accession>
<dbReference type="EMBL" id="AANZ01000002">
    <property type="protein sequence ID" value="EAQ82287.1"/>
    <property type="molecule type" value="Genomic_DNA"/>
</dbReference>
<feature type="domain" description="DUF1559" evidence="2">
    <location>
        <begin position="38"/>
        <end position="304"/>
    </location>
</feature>
<evidence type="ECO:0000259" key="2">
    <source>
        <dbReference type="Pfam" id="PF07596"/>
    </source>
</evidence>
<keyword evidence="1" id="KW-1133">Transmembrane helix</keyword>
<dbReference type="NCBIfam" id="TIGR04294">
    <property type="entry name" value="pre_pil_HX9DG"/>
    <property type="match status" value="1"/>
</dbReference>
<dbReference type="PANTHER" id="PTHR30093:SF2">
    <property type="entry name" value="TYPE II SECRETION SYSTEM PROTEIN H"/>
    <property type="match status" value="1"/>
</dbReference>
<dbReference type="RefSeq" id="WP_002650129.1">
    <property type="nucleotide sequence ID" value="NZ_AANZ01000002.1"/>
</dbReference>
<reference evidence="3 4" key="1">
    <citation type="submission" date="2006-02" db="EMBL/GenBank/DDBJ databases">
        <authorList>
            <person name="Amann R."/>
            <person name="Ferriera S."/>
            <person name="Johnson J."/>
            <person name="Kravitz S."/>
            <person name="Halpern A."/>
            <person name="Remington K."/>
            <person name="Beeson K."/>
            <person name="Tran B."/>
            <person name="Rogers Y.-H."/>
            <person name="Friedman R."/>
            <person name="Venter J.C."/>
        </authorList>
    </citation>
    <scope>NUCLEOTIDE SEQUENCE [LARGE SCALE GENOMIC DNA]</scope>
    <source>
        <strain evidence="3 4">DSM 3645</strain>
    </source>
</reference>
<dbReference type="SUPFAM" id="SSF54523">
    <property type="entry name" value="Pili subunits"/>
    <property type="match status" value="1"/>
</dbReference>
<sequence length="323" mass="35248">MIHFLLTRRARRGFTLVELLVVIAIIGVLIALLLPAVQQAREAARRMQCTNNLKQLTLATHMHADARQGWLPLGGIEWTDKLEDGGTYGRITWMQQLWPYIEQTALYDGYTLSDPFYSADNIGKCRVPVSAYYCPSDQVGAMQDQTDSNWRVLGNYVANMGNTHLHQPAADQAVYTGAPFGIHHIYKLNHIVDGLSNTALYSELIIAAPGGLSDTRGDILNDDGSPAFMSILTPNSSSPDHCAACKDSSEDSSNPDYRTIPCYEVGTGPTHNQSVQVAARSRHPGGVIVAMCDGSARFVSETISETIWQAAVSSRGGEPQQLP</sequence>
<keyword evidence="1" id="KW-0472">Membrane</keyword>
<dbReference type="InterPro" id="IPR012902">
    <property type="entry name" value="N_methyl_site"/>
</dbReference>